<organism evidence="3 4">
    <name type="scientific">Diatrype stigma</name>
    <dbReference type="NCBI Taxonomy" id="117547"/>
    <lineage>
        <taxon>Eukaryota</taxon>
        <taxon>Fungi</taxon>
        <taxon>Dikarya</taxon>
        <taxon>Ascomycota</taxon>
        <taxon>Pezizomycotina</taxon>
        <taxon>Sordariomycetes</taxon>
        <taxon>Xylariomycetidae</taxon>
        <taxon>Xylariales</taxon>
        <taxon>Diatrypaceae</taxon>
        <taxon>Diatrype</taxon>
    </lineage>
</organism>
<protein>
    <recommendedName>
        <fullName evidence="2">WW domain-containing protein</fullName>
    </recommendedName>
</protein>
<dbReference type="EMBL" id="JAKJXP020000156">
    <property type="protein sequence ID" value="KAK7741075.1"/>
    <property type="molecule type" value="Genomic_DNA"/>
</dbReference>
<comment type="caution">
    <text evidence="3">The sequence shown here is derived from an EMBL/GenBank/DDBJ whole genome shotgun (WGS) entry which is preliminary data.</text>
</comment>
<feature type="region of interest" description="Disordered" evidence="1">
    <location>
        <begin position="53"/>
        <end position="164"/>
    </location>
</feature>
<sequence length="354" mass="38810">MLELPEGWESDYDGQRWFYRYRPNGLTQFQFPQPGDEFPNFVGDSIELEPEERLASELQRRGRNFHDGNPHDEPKRRQSDKEKVGVSPEKDEFGMGATGYFDPSSFMYFGPDEDEDEVSIANEHSNGQSALVRNGNEDSPVSAADSLRSSGPTPSTVKSELTTSPLVTVDDSATLEDIQVELPDDYKRKISPVGSVPELAGPHTAKCADELAPVELDAVSSVAAPVGAVLLHNNVSELSAENYPVKRKTPPPPPAPLEPVDSYPLVSASFSFPPLKNSGGSSSATGIKVEDAKAQKRPNVPKERPSSMSEGQTRFQPFIPEQRMSRDTTSDSQRLSMVLSIAATPFTWIWGQTP</sequence>
<evidence type="ECO:0000259" key="2">
    <source>
        <dbReference type="PROSITE" id="PS01159"/>
    </source>
</evidence>
<proteinExistence type="predicted"/>
<feature type="compositionally biased region" description="Polar residues" evidence="1">
    <location>
        <begin position="147"/>
        <end position="164"/>
    </location>
</feature>
<feature type="compositionally biased region" description="Polar residues" evidence="1">
    <location>
        <begin position="122"/>
        <end position="131"/>
    </location>
</feature>
<evidence type="ECO:0000313" key="3">
    <source>
        <dbReference type="EMBL" id="KAK7741075.1"/>
    </source>
</evidence>
<dbReference type="SUPFAM" id="SSF51045">
    <property type="entry name" value="WW domain"/>
    <property type="match status" value="1"/>
</dbReference>
<feature type="compositionally biased region" description="Basic and acidic residues" evidence="1">
    <location>
        <begin position="288"/>
        <end position="305"/>
    </location>
</feature>
<dbReference type="InterPro" id="IPR001202">
    <property type="entry name" value="WW_dom"/>
</dbReference>
<dbReference type="InterPro" id="IPR036020">
    <property type="entry name" value="WW_dom_sf"/>
</dbReference>
<feature type="region of interest" description="Disordered" evidence="1">
    <location>
        <begin position="274"/>
        <end position="331"/>
    </location>
</feature>
<feature type="compositionally biased region" description="Basic and acidic residues" evidence="1">
    <location>
        <begin position="53"/>
        <end position="93"/>
    </location>
</feature>
<evidence type="ECO:0000313" key="4">
    <source>
        <dbReference type="Proteomes" id="UP001320420"/>
    </source>
</evidence>
<feature type="domain" description="WW" evidence="2">
    <location>
        <begin position="8"/>
        <end position="32"/>
    </location>
</feature>
<dbReference type="Proteomes" id="UP001320420">
    <property type="component" value="Unassembled WGS sequence"/>
</dbReference>
<keyword evidence="4" id="KW-1185">Reference proteome</keyword>
<gene>
    <name evidence="3" type="ORF">SLS62_010933</name>
</gene>
<dbReference type="PROSITE" id="PS01159">
    <property type="entry name" value="WW_DOMAIN_1"/>
    <property type="match status" value="1"/>
</dbReference>
<feature type="compositionally biased region" description="Polar residues" evidence="1">
    <location>
        <begin position="306"/>
        <end position="315"/>
    </location>
</feature>
<reference evidence="3 4" key="1">
    <citation type="submission" date="2024-02" db="EMBL/GenBank/DDBJ databases">
        <title>De novo assembly and annotation of 12 fungi associated with fruit tree decline syndrome in Ontario, Canada.</title>
        <authorList>
            <person name="Sulman M."/>
            <person name="Ellouze W."/>
            <person name="Ilyukhin E."/>
        </authorList>
    </citation>
    <scope>NUCLEOTIDE SEQUENCE [LARGE SCALE GENOMIC DNA]</scope>
    <source>
        <strain evidence="3 4">M11/M66-122</strain>
    </source>
</reference>
<dbReference type="AlphaFoldDB" id="A0AAN9U9H8"/>
<evidence type="ECO:0000256" key="1">
    <source>
        <dbReference type="SAM" id="MobiDB-lite"/>
    </source>
</evidence>
<name>A0AAN9U9H8_9PEZI</name>
<accession>A0AAN9U9H8</accession>